<sequence length="185" mass="20476">MTYSLLAGVPHAHEDPEHATANSEVKAHAVRVTFEGSKPEPALRADNQTAEVRNYLRGNDPKHWAHNVPGFRELRYAEIWPGIGSHFYENQHQQLEYDFELAADANPDAIQLRYDGAEALTLTAEGSLEIRTSVGMLRELARKRGKPMPSATAGLYPVPTCWKAARCTFGWAPTTGTCHSLLTPP</sequence>
<organism evidence="3 4">
    <name type="scientific">Hymenobacter volaticus</name>
    <dbReference type="NCBI Taxonomy" id="2932254"/>
    <lineage>
        <taxon>Bacteria</taxon>
        <taxon>Pseudomonadati</taxon>
        <taxon>Bacteroidota</taxon>
        <taxon>Cytophagia</taxon>
        <taxon>Cytophagales</taxon>
        <taxon>Hymenobacteraceae</taxon>
        <taxon>Hymenobacter</taxon>
    </lineage>
</organism>
<accession>A0ABY4G4W2</accession>
<proteinExistence type="predicted"/>
<dbReference type="Proteomes" id="UP000830401">
    <property type="component" value="Chromosome"/>
</dbReference>
<name>A0ABY4G4W2_9BACT</name>
<evidence type="ECO:0000313" key="3">
    <source>
        <dbReference type="EMBL" id="UOQ65812.1"/>
    </source>
</evidence>
<reference evidence="3" key="1">
    <citation type="submission" date="2022-04" db="EMBL/GenBank/DDBJ databases">
        <title>Hymenobacter sp. isolated from the air.</title>
        <authorList>
            <person name="Won M."/>
            <person name="Lee C.-M."/>
            <person name="Woen H.-Y."/>
            <person name="Kwon S.-W."/>
        </authorList>
    </citation>
    <scope>NUCLEOTIDE SEQUENCE</scope>
    <source>
        <strain evidence="3">5420S-77</strain>
    </source>
</reference>
<feature type="region of interest" description="Disordered" evidence="1">
    <location>
        <begin position="1"/>
        <end position="23"/>
    </location>
</feature>
<dbReference type="Pfam" id="PF25778">
    <property type="entry name" value="DUF7948"/>
    <property type="match status" value="1"/>
</dbReference>
<evidence type="ECO:0000313" key="4">
    <source>
        <dbReference type="Proteomes" id="UP000830401"/>
    </source>
</evidence>
<protein>
    <recommendedName>
        <fullName evidence="2">DUF7948 domain-containing protein</fullName>
    </recommendedName>
</protein>
<dbReference type="EMBL" id="CP095061">
    <property type="protein sequence ID" value="UOQ65812.1"/>
    <property type="molecule type" value="Genomic_DNA"/>
</dbReference>
<gene>
    <name evidence="3" type="ORF">MUN86_20155</name>
</gene>
<dbReference type="InterPro" id="IPR057708">
    <property type="entry name" value="DUF7948"/>
</dbReference>
<evidence type="ECO:0000256" key="1">
    <source>
        <dbReference type="SAM" id="MobiDB-lite"/>
    </source>
</evidence>
<keyword evidence="4" id="KW-1185">Reference proteome</keyword>
<evidence type="ECO:0000259" key="2">
    <source>
        <dbReference type="Pfam" id="PF25778"/>
    </source>
</evidence>
<feature type="domain" description="DUF7948" evidence="2">
    <location>
        <begin position="10"/>
        <end position="140"/>
    </location>
</feature>